<reference evidence="2" key="1">
    <citation type="journal article" date="2022" name="Mol. Ecol. Resour.">
        <title>The genomes of chicory, endive, great burdock and yacon provide insights into Asteraceae palaeo-polyploidization history and plant inulin production.</title>
        <authorList>
            <person name="Fan W."/>
            <person name="Wang S."/>
            <person name="Wang H."/>
            <person name="Wang A."/>
            <person name="Jiang F."/>
            <person name="Liu H."/>
            <person name="Zhao H."/>
            <person name="Xu D."/>
            <person name="Zhang Y."/>
        </authorList>
    </citation>
    <scope>NUCLEOTIDE SEQUENCE [LARGE SCALE GENOMIC DNA]</scope>
    <source>
        <strain evidence="2">cv. Punajuju</strain>
    </source>
</reference>
<dbReference type="Proteomes" id="UP001055811">
    <property type="component" value="Linkage Group LG08"/>
</dbReference>
<protein>
    <submittedName>
        <fullName evidence="1">Uncharacterized protein</fullName>
    </submittedName>
</protein>
<comment type="caution">
    <text evidence="1">The sequence shown here is derived from an EMBL/GenBank/DDBJ whole genome shotgun (WGS) entry which is preliminary data.</text>
</comment>
<evidence type="ECO:0000313" key="1">
    <source>
        <dbReference type="EMBL" id="KAI3699667.1"/>
    </source>
</evidence>
<organism evidence="1 2">
    <name type="scientific">Cichorium intybus</name>
    <name type="common">Chicory</name>
    <dbReference type="NCBI Taxonomy" id="13427"/>
    <lineage>
        <taxon>Eukaryota</taxon>
        <taxon>Viridiplantae</taxon>
        <taxon>Streptophyta</taxon>
        <taxon>Embryophyta</taxon>
        <taxon>Tracheophyta</taxon>
        <taxon>Spermatophyta</taxon>
        <taxon>Magnoliopsida</taxon>
        <taxon>eudicotyledons</taxon>
        <taxon>Gunneridae</taxon>
        <taxon>Pentapetalae</taxon>
        <taxon>asterids</taxon>
        <taxon>campanulids</taxon>
        <taxon>Asterales</taxon>
        <taxon>Asteraceae</taxon>
        <taxon>Cichorioideae</taxon>
        <taxon>Cichorieae</taxon>
        <taxon>Cichoriinae</taxon>
        <taxon>Cichorium</taxon>
    </lineage>
</organism>
<accession>A0ACB8ZNU1</accession>
<keyword evidence="2" id="KW-1185">Reference proteome</keyword>
<sequence>MNLRLPFRQHLPARWVGHHHLSSFPPSFTSTIGSESFKKILPSLSSSSTWILSSSPSSDSDEEQLENGLNGDHSSPTSEIEKVFSVAFSPVGYRPIATASTHILHRPTPGTDKKLVNFSTRLPILILLFRR</sequence>
<evidence type="ECO:0000313" key="2">
    <source>
        <dbReference type="Proteomes" id="UP001055811"/>
    </source>
</evidence>
<gene>
    <name evidence="1" type="ORF">L2E82_44091</name>
</gene>
<dbReference type="EMBL" id="CM042016">
    <property type="protein sequence ID" value="KAI3699667.1"/>
    <property type="molecule type" value="Genomic_DNA"/>
</dbReference>
<proteinExistence type="predicted"/>
<name>A0ACB8ZNU1_CICIN</name>
<reference evidence="1 2" key="2">
    <citation type="journal article" date="2022" name="Mol. Ecol. Resour.">
        <title>The genomes of chicory, endive, great burdock and yacon provide insights into Asteraceae paleo-polyploidization history and plant inulin production.</title>
        <authorList>
            <person name="Fan W."/>
            <person name="Wang S."/>
            <person name="Wang H."/>
            <person name="Wang A."/>
            <person name="Jiang F."/>
            <person name="Liu H."/>
            <person name="Zhao H."/>
            <person name="Xu D."/>
            <person name="Zhang Y."/>
        </authorList>
    </citation>
    <scope>NUCLEOTIDE SEQUENCE [LARGE SCALE GENOMIC DNA]</scope>
    <source>
        <strain evidence="2">cv. Punajuju</strain>
        <tissue evidence="1">Leaves</tissue>
    </source>
</reference>